<dbReference type="Proteomes" id="UP000829116">
    <property type="component" value="Chromosome"/>
</dbReference>
<dbReference type="CDD" id="cd05008">
    <property type="entry name" value="SIS_GlmS_GlmD_1"/>
    <property type="match status" value="1"/>
</dbReference>
<dbReference type="SUPFAM" id="SSF53697">
    <property type="entry name" value="SIS domain"/>
    <property type="match status" value="1"/>
</dbReference>
<dbReference type="PANTHER" id="PTHR32502:SF3">
    <property type="entry name" value="D-GALACTOSAMINE-6-PHOSPHATE DEAMINASE AGAS-RELATED"/>
    <property type="match status" value="1"/>
</dbReference>
<dbReference type="GO" id="GO:1901135">
    <property type="term" value="P:carbohydrate derivative metabolic process"/>
    <property type="evidence" value="ECO:0007669"/>
    <property type="project" value="InterPro"/>
</dbReference>
<keyword evidence="3" id="KW-0378">Hydrolase</keyword>
<evidence type="ECO:0000313" key="7">
    <source>
        <dbReference type="Proteomes" id="UP000829116"/>
    </source>
</evidence>
<evidence type="ECO:0000256" key="4">
    <source>
        <dbReference type="ARBA" id="ARBA00029292"/>
    </source>
</evidence>
<dbReference type="InterPro" id="IPR050303">
    <property type="entry name" value="GatZ_KbaZ_carbometab"/>
</dbReference>
<protein>
    <submittedName>
        <fullName evidence="6">SIS domain-containing protein</fullName>
    </submittedName>
</protein>
<dbReference type="Pfam" id="PF01380">
    <property type="entry name" value="SIS"/>
    <property type="match status" value="2"/>
</dbReference>
<comment type="similarity">
    <text evidence="1">Belongs to the SIS family. AgaS subfamily.</text>
</comment>
<accession>A0A9Q8V5J5</accession>
<dbReference type="InterPro" id="IPR001347">
    <property type="entry name" value="SIS_dom"/>
</dbReference>
<dbReference type="CDD" id="cd05010">
    <property type="entry name" value="SIS_AgaS_like"/>
    <property type="match status" value="1"/>
</dbReference>
<evidence type="ECO:0000256" key="2">
    <source>
        <dbReference type="ARBA" id="ARBA00022737"/>
    </source>
</evidence>
<dbReference type="Gene3D" id="3.40.50.10490">
    <property type="entry name" value="Glucose-6-phosphate isomerase like protein, domain 1"/>
    <property type="match status" value="2"/>
</dbReference>
<dbReference type="GO" id="GO:0005886">
    <property type="term" value="C:plasma membrane"/>
    <property type="evidence" value="ECO:0007669"/>
    <property type="project" value="TreeGrafter"/>
</dbReference>
<dbReference type="PROSITE" id="PS51464">
    <property type="entry name" value="SIS"/>
    <property type="match status" value="2"/>
</dbReference>
<dbReference type="GO" id="GO:0016787">
    <property type="term" value="F:hydrolase activity"/>
    <property type="evidence" value="ECO:0007669"/>
    <property type="project" value="UniProtKB-KW"/>
</dbReference>
<evidence type="ECO:0000313" key="6">
    <source>
        <dbReference type="EMBL" id="UNH32327.1"/>
    </source>
</evidence>
<dbReference type="GO" id="GO:0009401">
    <property type="term" value="P:phosphoenolpyruvate-dependent sugar phosphotransferase system"/>
    <property type="evidence" value="ECO:0007669"/>
    <property type="project" value="TreeGrafter"/>
</dbReference>
<dbReference type="InterPro" id="IPR046348">
    <property type="entry name" value="SIS_dom_sf"/>
</dbReference>
<dbReference type="RefSeq" id="WP_241501888.1">
    <property type="nucleotide sequence ID" value="NZ_CAWQWH010000001.1"/>
</dbReference>
<dbReference type="PANTHER" id="PTHR32502">
    <property type="entry name" value="N-ACETYLGALACTOSAMINE PERMEASE II COMPONENT-RELATED"/>
    <property type="match status" value="1"/>
</dbReference>
<evidence type="ECO:0000256" key="3">
    <source>
        <dbReference type="ARBA" id="ARBA00022801"/>
    </source>
</evidence>
<sequence length="388" mass="43074">MMEYLDYSEPELKQKNAWWTAKEISQQPECWKKVHQNIETLQPEIRAFLDIALAADNVRIIMTGAGTSAFAGRALAPMLSKLLKKRIDAVATTDLVSNPQQYLAEDVPVLLVSFARSGNSPESVAALDIAETSLSHCFHLVLTCNPQGQLYRYCQNNDKALAILMPEESNDQSLAMTSSFSSMLMAAVSIFGGLDIFPKYIEPFYREHGNLYPKINEIIRQQYAGKFNRVIYLGSGGFQGLAQEASLKMLEMTAGKVIAAFDSPLGFRHGPKAIVNKQTLIVLFISNDPYTRQYDLDLLKELLNDDAAGLVITITAKESDSELSNNVVYLPNMENSPDISLLFPYLMIAQSYAFHSSIMLGHAPDNPSPSGEINRVVKGVTIYPFKKD</sequence>
<dbReference type="GeneID" id="79717910"/>
<dbReference type="AlphaFoldDB" id="A0A9Q8V5J5"/>
<dbReference type="InterPro" id="IPR035464">
    <property type="entry name" value="SIS_AgaS"/>
</dbReference>
<feature type="domain" description="SIS" evidence="5">
    <location>
        <begin position="219"/>
        <end position="367"/>
    </location>
</feature>
<proteinExistence type="inferred from homology"/>
<keyword evidence="2" id="KW-0677">Repeat</keyword>
<organism evidence="6 7">
    <name type="scientific">Moellerella wisconsensis</name>
    <dbReference type="NCBI Taxonomy" id="158849"/>
    <lineage>
        <taxon>Bacteria</taxon>
        <taxon>Pseudomonadati</taxon>
        <taxon>Pseudomonadota</taxon>
        <taxon>Gammaproteobacteria</taxon>
        <taxon>Enterobacterales</taxon>
        <taxon>Morganellaceae</taxon>
        <taxon>Moellerella</taxon>
    </lineage>
</organism>
<evidence type="ECO:0000256" key="1">
    <source>
        <dbReference type="ARBA" id="ARBA00007748"/>
    </source>
</evidence>
<comment type="catalytic activity">
    <reaction evidence="4">
        <text>D-galactosamine 6-phosphate + H2O = D-tagatopyranose 1-phosphate + NH4(+)</text>
        <dbReference type="Rhea" id="RHEA:47680"/>
        <dbReference type="ChEBI" id="CHEBI:15377"/>
        <dbReference type="ChEBI" id="CHEBI:28938"/>
        <dbReference type="ChEBI" id="CHEBI:71674"/>
        <dbReference type="ChEBI" id="CHEBI:138150"/>
    </reaction>
</comment>
<gene>
    <name evidence="6" type="ORF">MNY72_11370</name>
</gene>
<feature type="domain" description="SIS" evidence="5">
    <location>
        <begin position="49"/>
        <end position="200"/>
    </location>
</feature>
<dbReference type="GO" id="GO:0097367">
    <property type="term" value="F:carbohydrate derivative binding"/>
    <property type="evidence" value="ECO:0007669"/>
    <property type="project" value="InterPro"/>
</dbReference>
<dbReference type="EMBL" id="CP093245">
    <property type="protein sequence ID" value="UNH32327.1"/>
    <property type="molecule type" value="Genomic_DNA"/>
</dbReference>
<name>A0A9Q8V5J5_9GAMM</name>
<evidence type="ECO:0000259" key="5">
    <source>
        <dbReference type="PROSITE" id="PS51464"/>
    </source>
</evidence>
<reference evidence="6" key="1">
    <citation type="submission" date="2022-03" db="EMBL/GenBank/DDBJ databases">
        <title>ESBL-producing Moellerella wisconsensis and Escherichia marmotae isolated from wild game meat.</title>
        <authorList>
            <person name="Biggel M."/>
        </authorList>
    </citation>
    <scope>NUCLEOTIDE SEQUENCE</scope>
    <source>
        <strain evidence="6">W51</strain>
    </source>
</reference>
<dbReference type="InterPro" id="IPR035466">
    <property type="entry name" value="GlmS/AgaS_SIS"/>
</dbReference>